<proteinExistence type="predicted"/>
<evidence type="ECO:0000256" key="2">
    <source>
        <dbReference type="ARBA" id="ARBA00022692"/>
    </source>
</evidence>
<reference evidence="6 7" key="1">
    <citation type="journal article" date="2021" name="Elife">
        <title>Chloroplast acquisition without the gene transfer in kleptoplastic sea slugs, Plakobranchus ocellatus.</title>
        <authorList>
            <person name="Maeda T."/>
            <person name="Takahashi S."/>
            <person name="Yoshida T."/>
            <person name="Shimamura S."/>
            <person name="Takaki Y."/>
            <person name="Nagai Y."/>
            <person name="Toyoda A."/>
            <person name="Suzuki Y."/>
            <person name="Arimoto A."/>
            <person name="Ishii H."/>
            <person name="Satoh N."/>
            <person name="Nishiyama T."/>
            <person name="Hasebe M."/>
            <person name="Maruyama T."/>
            <person name="Minagawa J."/>
            <person name="Obokata J."/>
            <person name="Shigenobu S."/>
        </authorList>
    </citation>
    <scope>NUCLEOTIDE SEQUENCE [LARGE SCALE GENOMIC DNA]</scope>
</reference>
<dbReference type="GO" id="GO:0016020">
    <property type="term" value="C:membrane"/>
    <property type="evidence" value="ECO:0007669"/>
    <property type="project" value="UniProtKB-SubCell"/>
</dbReference>
<keyword evidence="2 5" id="KW-0812">Transmembrane</keyword>
<gene>
    <name evidence="6" type="ORF">PoB_002880100</name>
</gene>
<keyword evidence="7" id="KW-1185">Reference proteome</keyword>
<keyword evidence="4 5" id="KW-0472">Membrane</keyword>
<dbReference type="InterPro" id="IPR018499">
    <property type="entry name" value="Tetraspanin/Peripherin"/>
</dbReference>
<sequence length="303" mass="33562">MTPQYDDKIEVLSTSDKIGVFPLQPTSRQCVDSSGLSCHEIISLACLVGGIVLSVGREAYGDSLDWMRDMVVREAEATGFPNVDASALDVKFVTGPLGTSFIVVGVFVLVLAAFGILVSTGRFRTLLFVYVGATSLLLISLIVVIMCAYADRSAFEKPVKKMLKKSLEDFTGISGSDATTLGWNAVMMHFNCCGVDDYTDFDVSTNWDDQIVGFRMHAPAACCVERRDPPRCTRRVNLDEKTYYDRGCYEPLFHYVASETALVLSTAYFLVMLEFLCLFFSTWVTCVMVSKTSDKVGVMDYMY</sequence>
<organism evidence="6 7">
    <name type="scientific">Plakobranchus ocellatus</name>
    <dbReference type="NCBI Taxonomy" id="259542"/>
    <lineage>
        <taxon>Eukaryota</taxon>
        <taxon>Metazoa</taxon>
        <taxon>Spiralia</taxon>
        <taxon>Lophotrochozoa</taxon>
        <taxon>Mollusca</taxon>
        <taxon>Gastropoda</taxon>
        <taxon>Heterobranchia</taxon>
        <taxon>Euthyneura</taxon>
        <taxon>Panpulmonata</taxon>
        <taxon>Sacoglossa</taxon>
        <taxon>Placobranchoidea</taxon>
        <taxon>Plakobranchidae</taxon>
        <taxon>Plakobranchus</taxon>
    </lineage>
</organism>
<evidence type="ECO:0000256" key="3">
    <source>
        <dbReference type="ARBA" id="ARBA00022989"/>
    </source>
</evidence>
<comment type="subcellular location">
    <subcellularLocation>
        <location evidence="1">Membrane</location>
        <topology evidence="1">Multi-pass membrane protein</topology>
    </subcellularLocation>
</comment>
<dbReference type="SUPFAM" id="SSF48652">
    <property type="entry name" value="Tetraspanin"/>
    <property type="match status" value="1"/>
</dbReference>
<comment type="caution">
    <text evidence="6">The sequence shown here is derived from an EMBL/GenBank/DDBJ whole genome shotgun (WGS) entry which is preliminary data.</text>
</comment>
<keyword evidence="3 5" id="KW-1133">Transmembrane helix</keyword>
<accession>A0AAV4A6K4</accession>
<evidence type="ECO:0000256" key="5">
    <source>
        <dbReference type="SAM" id="Phobius"/>
    </source>
</evidence>
<feature type="transmembrane region" description="Helical" evidence="5">
    <location>
        <begin position="127"/>
        <end position="150"/>
    </location>
</feature>
<evidence type="ECO:0000256" key="1">
    <source>
        <dbReference type="ARBA" id="ARBA00004141"/>
    </source>
</evidence>
<evidence type="ECO:0000313" key="6">
    <source>
        <dbReference type="EMBL" id="GFO02296.1"/>
    </source>
</evidence>
<dbReference type="CDD" id="cd03156">
    <property type="entry name" value="uroplakin_I_like_LEL"/>
    <property type="match status" value="1"/>
</dbReference>
<feature type="transmembrane region" description="Helical" evidence="5">
    <location>
        <begin position="101"/>
        <end position="121"/>
    </location>
</feature>
<feature type="transmembrane region" description="Helical" evidence="5">
    <location>
        <begin position="261"/>
        <end position="284"/>
    </location>
</feature>
<dbReference type="Gene3D" id="1.10.1450.10">
    <property type="entry name" value="Tetraspanin"/>
    <property type="match status" value="1"/>
</dbReference>
<dbReference type="PANTHER" id="PTHR19282">
    <property type="entry name" value="TETRASPANIN"/>
    <property type="match status" value="1"/>
</dbReference>
<dbReference type="Pfam" id="PF00335">
    <property type="entry name" value="Tetraspanin"/>
    <property type="match status" value="1"/>
</dbReference>
<protein>
    <submittedName>
        <fullName evidence="6">Tetraspanin</fullName>
    </submittedName>
</protein>
<dbReference type="InterPro" id="IPR008952">
    <property type="entry name" value="Tetraspanin_EC2_sf"/>
</dbReference>
<evidence type="ECO:0000313" key="7">
    <source>
        <dbReference type="Proteomes" id="UP000735302"/>
    </source>
</evidence>
<evidence type="ECO:0000256" key="4">
    <source>
        <dbReference type="ARBA" id="ARBA00023136"/>
    </source>
</evidence>
<dbReference type="AlphaFoldDB" id="A0AAV4A6K4"/>
<name>A0AAV4A6K4_9GAST</name>
<dbReference type="PANTHER" id="PTHR19282:SF452">
    <property type="entry name" value="LD03691P"/>
    <property type="match status" value="1"/>
</dbReference>
<dbReference type="Proteomes" id="UP000735302">
    <property type="component" value="Unassembled WGS sequence"/>
</dbReference>
<dbReference type="EMBL" id="BLXT01003580">
    <property type="protein sequence ID" value="GFO02296.1"/>
    <property type="molecule type" value="Genomic_DNA"/>
</dbReference>